<dbReference type="EMBL" id="VUJU01001165">
    <property type="protein sequence ID" value="KAF0766547.1"/>
    <property type="molecule type" value="Genomic_DNA"/>
</dbReference>
<dbReference type="OrthoDB" id="6631346at2759"/>
<evidence type="ECO:0000256" key="1">
    <source>
        <dbReference type="SAM" id="MobiDB-lite"/>
    </source>
</evidence>
<organism evidence="2 3">
    <name type="scientific">Aphis craccivora</name>
    <name type="common">Cowpea aphid</name>
    <dbReference type="NCBI Taxonomy" id="307492"/>
    <lineage>
        <taxon>Eukaryota</taxon>
        <taxon>Metazoa</taxon>
        <taxon>Ecdysozoa</taxon>
        <taxon>Arthropoda</taxon>
        <taxon>Hexapoda</taxon>
        <taxon>Insecta</taxon>
        <taxon>Pterygota</taxon>
        <taxon>Neoptera</taxon>
        <taxon>Paraneoptera</taxon>
        <taxon>Hemiptera</taxon>
        <taxon>Sternorrhyncha</taxon>
        <taxon>Aphidomorpha</taxon>
        <taxon>Aphidoidea</taxon>
        <taxon>Aphididae</taxon>
        <taxon>Aphidini</taxon>
        <taxon>Aphis</taxon>
        <taxon>Aphis</taxon>
    </lineage>
</organism>
<evidence type="ECO:0000313" key="3">
    <source>
        <dbReference type="Proteomes" id="UP000478052"/>
    </source>
</evidence>
<sequence length="196" mass="20374">MEPVNRPLTMKKEGIQTRNRKLSSKSKKKKGSIVGGLGGGIGGGIGSGGGGGGGACLSLSGMMRGDGTGAGYHHPASAALHPHPAAMSHYHHHAAAAAAAMYHHHHHQATQPAAPTAPIHPHHHHMASLTGLGLPTTSNAMYWKLLELPVNVEYVHLKVASQSSDGRLVGDPSTRDYWICRSPGILTTAGSANDKH</sequence>
<proteinExistence type="predicted"/>
<keyword evidence="3" id="KW-1185">Reference proteome</keyword>
<evidence type="ECO:0000313" key="2">
    <source>
        <dbReference type="EMBL" id="KAF0766547.1"/>
    </source>
</evidence>
<dbReference type="Proteomes" id="UP000478052">
    <property type="component" value="Unassembled WGS sequence"/>
</dbReference>
<gene>
    <name evidence="2" type="ORF">FWK35_00022535</name>
</gene>
<feature type="region of interest" description="Disordered" evidence="1">
    <location>
        <begin position="1"/>
        <end position="35"/>
    </location>
</feature>
<dbReference type="AlphaFoldDB" id="A0A6G0Z896"/>
<comment type="caution">
    <text evidence="2">The sequence shown here is derived from an EMBL/GenBank/DDBJ whole genome shotgun (WGS) entry which is preliminary data.</text>
</comment>
<feature type="compositionally biased region" description="Basic residues" evidence="1">
    <location>
        <begin position="18"/>
        <end position="31"/>
    </location>
</feature>
<name>A0A6G0Z896_APHCR</name>
<reference evidence="2 3" key="1">
    <citation type="submission" date="2019-08" db="EMBL/GenBank/DDBJ databases">
        <title>Whole genome of Aphis craccivora.</title>
        <authorList>
            <person name="Voronova N.V."/>
            <person name="Shulinski R.S."/>
            <person name="Bandarenka Y.V."/>
            <person name="Zhorov D.G."/>
            <person name="Warner D."/>
        </authorList>
    </citation>
    <scope>NUCLEOTIDE SEQUENCE [LARGE SCALE GENOMIC DNA]</scope>
    <source>
        <strain evidence="2">180601</strain>
        <tissue evidence="2">Whole Body</tissue>
    </source>
</reference>
<accession>A0A6G0Z896</accession>
<protein>
    <submittedName>
        <fullName evidence="2">GATA-binding factor C isoform X2</fullName>
    </submittedName>
</protein>